<name>A0AA39S536_ACESA</name>
<comment type="caution">
    <text evidence="6">The sequence shown here is derived from an EMBL/GenBank/DDBJ whole genome shotgun (WGS) entry which is preliminary data.</text>
</comment>
<proteinExistence type="inferred from homology"/>
<accession>A0AA39S536</accession>
<evidence type="ECO:0000313" key="6">
    <source>
        <dbReference type="EMBL" id="KAK0582524.1"/>
    </source>
</evidence>
<evidence type="ECO:0000256" key="3">
    <source>
        <dbReference type="PROSITE-ProRule" id="PRU00708"/>
    </source>
</evidence>
<keyword evidence="5" id="KW-0812">Transmembrane</keyword>
<dbReference type="NCBIfam" id="TIGR00756">
    <property type="entry name" value="PPR"/>
    <property type="match status" value="3"/>
</dbReference>
<evidence type="ECO:0000256" key="5">
    <source>
        <dbReference type="SAM" id="Phobius"/>
    </source>
</evidence>
<comment type="similarity">
    <text evidence="1">Belongs to the PPR family. P subfamily.</text>
</comment>
<feature type="region of interest" description="Disordered" evidence="4">
    <location>
        <begin position="38"/>
        <end position="60"/>
    </location>
</feature>
<feature type="repeat" description="PPR" evidence="3">
    <location>
        <begin position="298"/>
        <end position="332"/>
    </location>
</feature>
<gene>
    <name evidence="6" type="ORF">LWI29_026582</name>
</gene>
<evidence type="ECO:0000256" key="4">
    <source>
        <dbReference type="SAM" id="MobiDB-lite"/>
    </source>
</evidence>
<keyword evidence="2" id="KW-0677">Repeat</keyword>
<dbReference type="Pfam" id="PF13041">
    <property type="entry name" value="PPR_2"/>
    <property type="match status" value="1"/>
</dbReference>
<organism evidence="6 7">
    <name type="scientific">Acer saccharum</name>
    <name type="common">Sugar maple</name>
    <dbReference type="NCBI Taxonomy" id="4024"/>
    <lineage>
        <taxon>Eukaryota</taxon>
        <taxon>Viridiplantae</taxon>
        <taxon>Streptophyta</taxon>
        <taxon>Embryophyta</taxon>
        <taxon>Tracheophyta</taxon>
        <taxon>Spermatophyta</taxon>
        <taxon>Magnoliopsida</taxon>
        <taxon>eudicotyledons</taxon>
        <taxon>Gunneridae</taxon>
        <taxon>Pentapetalae</taxon>
        <taxon>rosids</taxon>
        <taxon>malvids</taxon>
        <taxon>Sapindales</taxon>
        <taxon>Sapindaceae</taxon>
        <taxon>Hippocastanoideae</taxon>
        <taxon>Acereae</taxon>
        <taxon>Acer</taxon>
    </lineage>
</organism>
<keyword evidence="5" id="KW-1133">Transmembrane helix</keyword>
<dbReference type="Pfam" id="PF01535">
    <property type="entry name" value="PPR"/>
    <property type="match status" value="1"/>
</dbReference>
<dbReference type="PANTHER" id="PTHR47447:SF21">
    <property type="entry name" value="PENTACOTRIPEPTIDE-REPEAT REGION OF PRORP DOMAIN-CONTAINING PROTEIN"/>
    <property type="match status" value="1"/>
</dbReference>
<evidence type="ECO:0000256" key="1">
    <source>
        <dbReference type="ARBA" id="ARBA00007626"/>
    </source>
</evidence>
<evidence type="ECO:0000313" key="7">
    <source>
        <dbReference type="Proteomes" id="UP001168877"/>
    </source>
</evidence>
<feature type="repeat" description="PPR" evidence="3">
    <location>
        <begin position="186"/>
        <end position="220"/>
    </location>
</feature>
<dbReference type="InterPro" id="IPR002885">
    <property type="entry name" value="PPR_rpt"/>
</dbReference>
<dbReference type="EMBL" id="JAUESC010000384">
    <property type="protein sequence ID" value="KAK0582524.1"/>
    <property type="molecule type" value="Genomic_DNA"/>
</dbReference>
<reference evidence="6" key="1">
    <citation type="journal article" date="2022" name="Plant J.">
        <title>Strategies of tolerance reflected in two North American maple genomes.</title>
        <authorList>
            <person name="McEvoy S.L."/>
            <person name="Sezen U.U."/>
            <person name="Trouern-Trend A."/>
            <person name="McMahon S.M."/>
            <person name="Schaberg P.G."/>
            <person name="Yang J."/>
            <person name="Wegrzyn J.L."/>
            <person name="Swenson N.G."/>
        </authorList>
    </citation>
    <scope>NUCLEOTIDE SEQUENCE</scope>
    <source>
        <strain evidence="6">NS2018</strain>
    </source>
</reference>
<dbReference type="PROSITE" id="PS51375">
    <property type="entry name" value="PPR"/>
    <property type="match status" value="2"/>
</dbReference>
<keyword evidence="5" id="KW-0472">Membrane</keyword>
<feature type="transmembrane region" description="Helical" evidence="5">
    <location>
        <begin position="154"/>
        <end position="174"/>
    </location>
</feature>
<dbReference type="AlphaFoldDB" id="A0AA39S536"/>
<dbReference type="Proteomes" id="UP001168877">
    <property type="component" value="Unassembled WGS sequence"/>
</dbReference>
<dbReference type="InterPro" id="IPR011990">
    <property type="entry name" value="TPR-like_helical_dom_sf"/>
</dbReference>
<evidence type="ECO:0000256" key="2">
    <source>
        <dbReference type="ARBA" id="ARBA00022737"/>
    </source>
</evidence>
<protein>
    <recommendedName>
        <fullName evidence="8">Pentatricopeptide repeat-containing protein</fullName>
    </recommendedName>
</protein>
<dbReference type="PANTHER" id="PTHR47447">
    <property type="entry name" value="OS03G0856100 PROTEIN"/>
    <property type="match status" value="1"/>
</dbReference>
<keyword evidence="7" id="KW-1185">Reference proteome</keyword>
<sequence length="352" mass="40603">MYMAYLATSTYPHPPAFNRRPATNLILVQNTIVPVRTPEPEIQPRKGPLSVSSSNDNGKKRITVIPSEKSERRGILNLEKFKEIVERERKEEVNRKIASKKAISVILRREATKAVIDKKRGPINSKKLLPRTVLEALHERATALRWESALKVTLLFKFDIVQFYLFIYLFFYGFELLRDQMWYRPNVGVYIKLIVMLGKCKQPKKAHELFQAMIDEDCEVNHQAYTALVSAYGNQTQHSYIQHLLIPTGKQKWCFWQLVGVNVGLLPERSNSLFPLLKRFAEMESTLVKMLGEDCEPDVWTMNSTIRAFGNSGQIETMEKCYEKFQRAGIEPSISTFNILLDCYGKAGNYEK</sequence>
<reference evidence="6" key="2">
    <citation type="submission" date="2023-06" db="EMBL/GenBank/DDBJ databases">
        <authorList>
            <person name="Swenson N.G."/>
            <person name="Wegrzyn J.L."/>
            <person name="Mcevoy S.L."/>
        </authorList>
    </citation>
    <scope>NUCLEOTIDE SEQUENCE</scope>
    <source>
        <strain evidence="6">NS2018</strain>
        <tissue evidence="6">Leaf</tissue>
    </source>
</reference>
<dbReference type="Gene3D" id="1.25.40.10">
    <property type="entry name" value="Tetratricopeptide repeat domain"/>
    <property type="match status" value="2"/>
</dbReference>
<evidence type="ECO:0008006" key="8">
    <source>
        <dbReference type="Google" id="ProtNLM"/>
    </source>
</evidence>